<evidence type="ECO:0000256" key="2">
    <source>
        <dbReference type="ARBA" id="ARBA00006484"/>
    </source>
</evidence>
<dbReference type="RefSeq" id="WP_064855751.1">
    <property type="nucleotide sequence ID" value="NZ_LZIM01000024.1"/>
</dbReference>
<dbReference type="InterPro" id="IPR050259">
    <property type="entry name" value="SDR"/>
</dbReference>
<keyword evidence="4" id="KW-0560">Oxidoreductase</keyword>
<dbReference type="FunFam" id="3.40.50.720:FF:000084">
    <property type="entry name" value="Short-chain dehydrogenase reductase"/>
    <property type="match status" value="1"/>
</dbReference>
<dbReference type="AlphaFoldDB" id="A0A1A2EF20"/>
<dbReference type="PRINTS" id="PR00080">
    <property type="entry name" value="SDRFAMILY"/>
</dbReference>
<accession>A0A1A2EF20</accession>
<dbReference type="PANTHER" id="PTHR42879:SF2">
    <property type="entry name" value="3-OXOACYL-[ACYL-CARRIER-PROTEIN] REDUCTASE FABG"/>
    <property type="match status" value="1"/>
</dbReference>
<dbReference type="Proteomes" id="UP000093985">
    <property type="component" value="Unassembled WGS sequence"/>
</dbReference>
<evidence type="ECO:0000313" key="7">
    <source>
        <dbReference type="EMBL" id="OBG04163.1"/>
    </source>
</evidence>
<sequence>MCFENKTVVVTGAASGIGRAIATGFGSRGAAVVAVDRDAPGLTETVQRIGAAASAHVVDLADPAAIAGLRDEAVAAYGPPDIIVNAAGFDRVEPFMSNDAALWEALVAVNFLGPVRLTHAFLEPILAHERTAKVVNIASDAGRVGSLGETVYAGTKGGLIAFTKSLARELARHQINVNCVCPGPTDTPLFASLPDKVRDGLIRAIPFRRLATPDQIADAVLFFASEYSDYITGQVLSVSGGLTMAG</sequence>
<dbReference type="Gene3D" id="3.40.50.720">
    <property type="entry name" value="NAD(P)-binding Rossmann-like Domain"/>
    <property type="match status" value="1"/>
</dbReference>
<comment type="similarity">
    <text evidence="2">Belongs to the short-chain dehydrogenases/reductases (SDR) family.</text>
</comment>
<organism evidence="7 8">
    <name type="scientific">Mycolicibacter sinensis (strain JDM601)</name>
    <name type="common">Mycobacterium sinense</name>
    <dbReference type="NCBI Taxonomy" id="875328"/>
    <lineage>
        <taxon>Bacteria</taxon>
        <taxon>Bacillati</taxon>
        <taxon>Actinomycetota</taxon>
        <taxon>Actinomycetes</taxon>
        <taxon>Mycobacteriales</taxon>
        <taxon>Mycobacteriaceae</taxon>
        <taxon>Mycolicibacter</taxon>
    </lineage>
</organism>
<dbReference type="Pfam" id="PF13561">
    <property type="entry name" value="adh_short_C2"/>
    <property type="match status" value="1"/>
</dbReference>
<evidence type="ECO:0000256" key="6">
    <source>
        <dbReference type="ARBA" id="ARBA00047400"/>
    </source>
</evidence>
<reference evidence="8" key="1">
    <citation type="submission" date="2016-06" db="EMBL/GenBank/DDBJ databases">
        <authorList>
            <person name="Sutton G."/>
            <person name="Brinkac L."/>
            <person name="Sanka R."/>
            <person name="Adams M."/>
            <person name="Lau E."/>
            <person name="Mehaffy C."/>
            <person name="Tameris M."/>
            <person name="Hatherill M."/>
            <person name="Hanekom W."/>
            <person name="Mahomed H."/>
            <person name="Mcshane H."/>
        </authorList>
    </citation>
    <scope>NUCLEOTIDE SEQUENCE [LARGE SCALE GENOMIC DNA]</scope>
    <source>
        <strain evidence="8">852014-51077_SCH5608930-a</strain>
    </source>
</reference>
<dbReference type="InterPro" id="IPR036291">
    <property type="entry name" value="NAD(P)-bd_dom_sf"/>
</dbReference>
<name>A0A1A2EF20_MYCSD</name>
<dbReference type="GO" id="GO:0004316">
    <property type="term" value="F:3-oxoacyl-[acyl-carrier-protein] reductase (NADPH) activity"/>
    <property type="evidence" value="ECO:0007669"/>
    <property type="project" value="UniProtKB-EC"/>
</dbReference>
<evidence type="ECO:0000313" key="8">
    <source>
        <dbReference type="Proteomes" id="UP000093985"/>
    </source>
</evidence>
<dbReference type="InterPro" id="IPR020904">
    <property type="entry name" value="Sc_DH/Rdtase_CS"/>
</dbReference>
<evidence type="ECO:0000256" key="1">
    <source>
        <dbReference type="ARBA" id="ARBA00004191"/>
    </source>
</evidence>
<dbReference type="InterPro" id="IPR002347">
    <property type="entry name" value="SDR_fam"/>
</dbReference>
<evidence type="ECO:0000256" key="5">
    <source>
        <dbReference type="ARBA" id="ARBA00040781"/>
    </source>
</evidence>
<dbReference type="SUPFAM" id="SSF51735">
    <property type="entry name" value="NAD(P)-binding Rossmann-fold domains"/>
    <property type="match status" value="1"/>
</dbReference>
<evidence type="ECO:0000256" key="4">
    <source>
        <dbReference type="ARBA" id="ARBA00023002"/>
    </source>
</evidence>
<comment type="catalytic activity">
    <reaction evidence="6">
        <text>a (3R)-hydroxyacyl-[ACP] + NADP(+) = a 3-oxoacyl-[ACP] + NADPH + H(+)</text>
        <dbReference type="Rhea" id="RHEA:17397"/>
        <dbReference type="Rhea" id="RHEA-COMP:9916"/>
        <dbReference type="Rhea" id="RHEA-COMP:9945"/>
        <dbReference type="ChEBI" id="CHEBI:15378"/>
        <dbReference type="ChEBI" id="CHEBI:57783"/>
        <dbReference type="ChEBI" id="CHEBI:58349"/>
        <dbReference type="ChEBI" id="CHEBI:78776"/>
        <dbReference type="ChEBI" id="CHEBI:78827"/>
        <dbReference type="EC" id="1.1.1.100"/>
    </reaction>
    <physiologicalReaction direction="right-to-left" evidence="6">
        <dbReference type="Rhea" id="RHEA:17399"/>
    </physiologicalReaction>
</comment>
<comment type="caution">
    <text evidence="7">The sequence shown here is derived from an EMBL/GenBank/DDBJ whole genome shotgun (WGS) entry which is preliminary data.</text>
</comment>
<keyword evidence="3" id="KW-0134">Cell wall</keyword>
<dbReference type="PROSITE" id="PS00061">
    <property type="entry name" value="ADH_SHORT"/>
    <property type="match status" value="1"/>
</dbReference>
<dbReference type="OrthoDB" id="7064009at2"/>
<evidence type="ECO:0000256" key="3">
    <source>
        <dbReference type="ARBA" id="ARBA00022512"/>
    </source>
</evidence>
<dbReference type="EMBL" id="LZIN01000071">
    <property type="protein sequence ID" value="OBG04163.1"/>
    <property type="molecule type" value="Genomic_DNA"/>
</dbReference>
<gene>
    <name evidence="7" type="ORF">A5771_11985</name>
</gene>
<dbReference type="PANTHER" id="PTHR42879">
    <property type="entry name" value="3-OXOACYL-(ACYL-CARRIER-PROTEIN) REDUCTASE"/>
    <property type="match status" value="1"/>
</dbReference>
<comment type="subcellular location">
    <subcellularLocation>
        <location evidence="1">Secreted</location>
        <location evidence="1">Cell wall</location>
    </subcellularLocation>
</comment>
<protein>
    <recommendedName>
        <fullName evidence="5">3-oxoacyl-[acyl-carrier-protein] reductase MabA</fullName>
    </recommendedName>
</protein>
<dbReference type="GO" id="GO:0032787">
    <property type="term" value="P:monocarboxylic acid metabolic process"/>
    <property type="evidence" value="ECO:0007669"/>
    <property type="project" value="UniProtKB-ARBA"/>
</dbReference>
<proteinExistence type="inferred from homology"/>
<keyword evidence="3" id="KW-0964">Secreted</keyword>
<dbReference type="PRINTS" id="PR00081">
    <property type="entry name" value="GDHRDH"/>
</dbReference>